<keyword evidence="7" id="KW-1185">Reference proteome</keyword>
<evidence type="ECO:0000259" key="3">
    <source>
        <dbReference type="Pfam" id="PF00460"/>
    </source>
</evidence>
<evidence type="ECO:0000259" key="4">
    <source>
        <dbReference type="Pfam" id="PF06429"/>
    </source>
</evidence>
<dbReference type="InterPro" id="IPR053967">
    <property type="entry name" value="LlgE_F_G-like_D1"/>
</dbReference>
<sequence length="260" mass="29128">MLRALWNSRAGLMAEQNKLDCISNNLANVTTDGYKREDVSFQDLVYETLKRQGYPTSDREVIQTGTGVKPTNWIRDQKQGTLKNTGNNTDFAIDGEGYFCVITPQGTRAYERAGSFNIDSSGDVVDENGNRLDITFTNEGRQILNETNGFNKNNFIVNEDGTVSVKDRNTIKRVGKINIYNAVGEDALLSIGRNLYEAKPGVNMYVVNDSSIRQGFLENSNVDIGDEMTEMILTQRAFELSSRGVKTADEMWSMINNMKK</sequence>
<reference evidence="6 7" key="1">
    <citation type="submission" date="2019-04" db="EMBL/GenBank/DDBJ databases">
        <title>Genome sequencing of Clostridium botulinum Groups I-IV and Clostridium butyricum.</title>
        <authorList>
            <person name="Brunt J."/>
            <person name="Van Vliet A.H.M."/>
            <person name="Stringer S.C."/>
            <person name="Carter A.T."/>
            <person name="Peck M.W."/>
        </authorList>
    </citation>
    <scope>NUCLEOTIDE SEQUENCE [LARGE SCALE GENOMIC DNA]</scope>
    <source>
        <strain evidence="6 7">IFR 18/094</strain>
    </source>
</reference>
<dbReference type="SUPFAM" id="SSF117143">
    <property type="entry name" value="Flagellar hook protein flgE"/>
    <property type="match status" value="1"/>
</dbReference>
<gene>
    <name evidence="6" type="primary">flgG</name>
    <name evidence="6" type="ORF">FDF74_01655</name>
</gene>
<dbReference type="Pfam" id="PF06429">
    <property type="entry name" value="Flg_bbr_C"/>
    <property type="match status" value="1"/>
</dbReference>
<dbReference type="InterPro" id="IPR010930">
    <property type="entry name" value="Flg_bb/hook_C_dom"/>
</dbReference>
<dbReference type="InterPro" id="IPR037925">
    <property type="entry name" value="FlgE/F/G-like"/>
</dbReference>
<dbReference type="Proteomes" id="UP000473885">
    <property type="component" value="Unassembled WGS sequence"/>
</dbReference>
<dbReference type="GO" id="GO:0009425">
    <property type="term" value="C:bacterial-type flagellum basal body"/>
    <property type="evidence" value="ECO:0007669"/>
    <property type="project" value="UniProtKB-SubCell"/>
</dbReference>
<feature type="domain" description="Flagellar basal body rod protein N-terminal" evidence="3">
    <location>
        <begin position="9"/>
        <end position="35"/>
    </location>
</feature>
<evidence type="ECO:0000313" key="6">
    <source>
        <dbReference type="EMBL" id="NEZ45913.1"/>
    </source>
</evidence>
<dbReference type="InterPro" id="IPR001444">
    <property type="entry name" value="Flag_bb_rod_N"/>
</dbReference>
<evidence type="ECO:0000259" key="5">
    <source>
        <dbReference type="Pfam" id="PF22692"/>
    </source>
</evidence>
<dbReference type="NCBIfam" id="TIGR03506">
    <property type="entry name" value="FlgEFG_subfam"/>
    <property type="match status" value="1"/>
</dbReference>
<dbReference type="Pfam" id="PF22692">
    <property type="entry name" value="LlgE_F_G_D1"/>
    <property type="match status" value="1"/>
</dbReference>
<name>A0A6M0R6X3_9CLOT</name>
<feature type="domain" description="Flagellar hook protein FlgE/F/G-like D1" evidence="5">
    <location>
        <begin position="92"/>
        <end position="165"/>
    </location>
</feature>
<evidence type="ECO:0000313" key="7">
    <source>
        <dbReference type="Proteomes" id="UP000473885"/>
    </source>
</evidence>
<keyword evidence="6" id="KW-0966">Cell projection</keyword>
<dbReference type="AlphaFoldDB" id="A0A6M0R6X3"/>
<dbReference type="InterPro" id="IPR020013">
    <property type="entry name" value="Flagellar_FlgE/F/G"/>
</dbReference>
<accession>A0A6M0R6X3</accession>
<feature type="domain" description="Flagellar basal-body/hook protein C-terminal" evidence="4">
    <location>
        <begin position="213"/>
        <end position="258"/>
    </location>
</feature>
<evidence type="ECO:0000256" key="2">
    <source>
        <dbReference type="RuleBase" id="RU362116"/>
    </source>
</evidence>
<proteinExistence type="inferred from homology"/>
<organism evidence="6 7">
    <name type="scientific">Clostridium niameyense</name>
    <dbReference type="NCBI Taxonomy" id="1622073"/>
    <lineage>
        <taxon>Bacteria</taxon>
        <taxon>Bacillati</taxon>
        <taxon>Bacillota</taxon>
        <taxon>Clostridia</taxon>
        <taxon>Eubacteriales</taxon>
        <taxon>Clostridiaceae</taxon>
        <taxon>Clostridium</taxon>
    </lineage>
</organism>
<dbReference type="EMBL" id="SXDP01000001">
    <property type="protein sequence ID" value="NEZ45913.1"/>
    <property type="molecule type" value="Genomic_DNA"/>
</dbReference>
<comment type="subcellular location">
    <subcellularLocation>
        <location evidence="2">Bacterial flagellum basal body</location>
    </subcellularLocation>
</comment>
<keyword evidence="6" id="KW-0969">Cilium</keyword>
<dbReference type="PANTHER" id="PTHR30435">
    <property type="entry name" value="FLAGELLAR PROTEIN"/>
    <property type="match status" value="1"/>
</dbReference>
<dbReference type="GO" id="GO:0071978">
    <property type="term" value="P:bacterial-type flagellum-dependent swarming motility"/>
    <property type="evidence" value="ECO:0007669"/>
    <property type="project" value="TreeGrafter"/>
</dbReference>
<keyword evidence="6" id="KW-0282">Flagellum</keyword>
<keyword evidence="2" id="KW-0975">Bacterial flagellum</keyword>
<dbReference type="OrthoDB" id="9804559at2"/>
<dbReference type="PANTHER" id="PTHR30435:SF19">
    <property type="entry name" value="FLAGELLAR BASAL-BODY ROD PROTEIN FLGG"/>
    <property type="match status" value="1"/>
</dbReference>
<dbReference type="Pfam" id="PF00460">
    <property type="entry name" value="Flg_bb_rod"/>
    <property type="match status" value="1"/>
</dbReference>
<evidence type="ECO:0000256" key="1">
    <source>
        <dbReference type="ARBA" id="ARBA00009677"/>
    </source>
</evidence>
<comment type="caution">
    <text evidence="6">The sequence shown here is derived from an EMBL/GenBank/DDBJ whole genome shotgun (WGS) entry which is preliminary data.</text>
</comment>
<comment type="similarity">
    <text evidence="1 2">Belongs to the flagella basal body rod proteins family.</text>
</comment>
<protein>
    <submittedName>
        <fullName evidence="6">Flagellar basal body rod protein FlgG</fullName>
    </submittedName>
</protein>
<dbReference type="RefSeq" id="WP_050607032.1">
    <property type="nucleotide sequence ID" value="NZ_CABKUB010000006.1"/>
</dbReference>